<evidence type="ECO:0000313" key="3">
    <source>
        <dbReference type="EMBL" id="CAG8857535.1"/>
    </source>
</evidence>
<dbReference type="InterPro" id="IPR006600">
    <property type="entry name" value="HTH_CenpB_DNA-bd_dom"/>
</dbReference>
<evidence type="ECO:0000256" key="1">
    <source>
        <dbReference type="ARBA" id="ARBA00023125"/>
    </source>
</evidence>
<sequence length="105" mass="12403">MTMILSTTCTDKYPGASQQFHASRSWLYRFLKRHHLSLRRRTKISQKLPEDLTSKLIEFYKFVIRSRSNYQYDLSQIVNMDKTPVYFDMAGAYTINQKGAKTVQI</sequence>
<keyword evidence="1" id="KW-0238">DNA-binding</keyword>
<feature type="domain" description="HTH CENPB-type" evidence="2">
    <location>
        <begin position="1"/>
        <end position="40"/>
    </location>
</feature>
<reference evidence="3 4" key="1">
    <citation type="submission" date="2021-06" db="EMBL/GenBank/DDBJ databases">
        <authorList>
            <person name="Kallberg Y."/>
            <person name="Tangrot J."/>
            <person name="Rosling A."/>
        </authorList>
    </citation>
    <scope>NUCLEOTIDE SEQUENCE [LARGE SCALE GENOMIC DNA]</scope>
    <source>
        <strain evidence="3 4">120-4 pot B 10/14</strain>
    </source>
</reference>
<evidence type="ECO:0000259" key="2">
    <source>
        <dbReference type="PROSITE" id="PS51253"/>
    </source>
</evidence>
<accession>A0ABN7XT31</accession>
<dbReference type="PROSITE" id="PS51253">
    <property type="entry name" value="HTH_CENPB"/>
    <property type="match status" value="1"/>
</dbReference>
<keyword evidence="4" id="KW-1185">Reference proteome</keyword>
<feature type="non-terminal residue" evidence="3">
    <location>
        <position position="105"/>
    </location>
</feature>
<dbReference type="EMBL" id="CAJVQB010172089">
    <property type="protein sequence ID" value="CAG8857535.1"/>
    <property type="molecule type" value="Genomic_DNA"/>
</dbReference>
<dbReference type="Proteomes" id="UP000789901">
    <property type="component" value="Unassembled WGS sequence"/>
</dbReference>
<evidence type="ECO:0000313" key="4">
    <source>
        <dbReference type="Proteomes" id="UP000789901"/>
    </source>
</evidence>
<proteinExistence type="predicted"/>
<name>A0ABN7XT31_GIGMA</name>
<organism evidence="3 4">
    <name type="scientific">Gigaspora margarita</name>
    <dbReference type="NCBI Taxonomy" id="4874"/>
    <lineage>
        <taxon>Eukaryota</taxon>
        <taxon>Fungi</taxon>
        <taxon>Fungi incertae sedis</taxon>
        <taxon>Mucoromycota</taxon>
        <taxon>Glomeromycotina</taxon>
        <taxon>Glomeromycetes</taxon>
        <taxon>Diversisporales</taxon>
        <taxon>Gigasporaceae</taxon>
        <taxon>Gigaspora</taxon>
    </lineage>
</organism>
<protein>
    <submittedName>
        <fullName evidence="3">42874_t:CDS:1</fullName>
    </submittedName>
</protein>
<gene>
    <name evidence="3" type="ORF">GMARGA_LOCUS46354</name>
</gene>
<dbReference type="Pfam" id="PF03221">
    <property type="entry name" value="HTH_Tnp_Tc5"/>
    <property type="match status" value="1"/>
</dbReference>
<comment type="caution">
    <text evidence="3">The sequence shown here is derived from an EMBL/GenBank/DDBJ whole genome shotgun (WGS) entry which is preliminary data.</text>
</comment>